<feature type="signal peptide" evidence="1">
    <location>
        <begin position="1"/>
        <end position="30"/>
    </location>
</feature>
<name>A0A1V0BGV3_9BURK</name>
<dbReference type="Proteomes" id="UP000242792">
    <property type="component" value="Chromosome"/>
</dbReference>
<dbReference type="InterPro" id="IPR012106">
    <property type="entry name" value="Phage_Mu_Gp1"/>
</dbReference>
<dbReference type="Pfam" id="PF10123">
    <property type="entry name" value="Mu-like_Pro"/>
    <property type="match status" value="1"/>
</dbReference>
<keyword evidence="1" id="KW-0732">Signal</keyword>
<dbReference type="GeneID" id="83040286"/>
<evidence type="ECO:0008006" key="4">
    <source>
        <dbReference type="Google" id="ProtNLM"/>
    </source>
</evidence>
<dbReference type="EMBL" id="CP020121">
    <property type="protein sequence ID" value="AQZ99074.1"/>
    <property type="molecule type" value="Genomic_DNA"/>
</dbReference>
<proteinExistence type="predicted"/>
<gene>
    <name evidence="2" type="ORF">B5M06_13250</name>
</gene>
<dbReference type="PIRSF" id="PIRSF016624">
    <property type="entry name" value="Mu_prophg_I"/>
    <property type="match status" value="1"/>
</dbReference>
<protein>
    <recommendedName>
        <fullName evidence="4">Protease (I) and scaffold (Z) protein</fullName>
    </recommendedName>
</protein>
<dbReference type="KEGG" id="cke:B5M06_13250"/>
<dbReference type="PROSITE" id="PS51257">
    <property type="entry name" value="PROKAR_LIPOPROTEIN"/>
    <property type="match status" value="1"/>
</dbReference>
<evidence type="ECO:0000313" key="2">
    <source>
        <dbReference type="EMBL" id="AQZ99074.1"/>
    </source>
</evidence>
<dbReference type="RefSeq" id="WP_080025246.1">
    <property type="nucleotide sequence ID" value="NZ_CP020121.1"/>
</dbReference>
<reference evidence="2 3" key="1">
    <citation type="submission" date="2017-03" db="EMBL/GenBank/DDBJ databases">
        <title>Rapid Whole Genome Sequencing of Comamonas kerstersii Causing Continuous ambulatory Peritoneal Dialysis-Associated Peritonitis.</title>
        <authorList>
            <person name="Zheng B."/>
        </authorList>
    </citation>
    <scope>NUCLEOTIDE SEQUENCE [LARGE SCALE GENOMIC DNA]</scope>
    <source>
        <strain evidence="2 3">8943</strain>
    </source>
</reference>
<accession>A0A1V0BGV3</accession>
<organism evidence="2 3">
    <name type="scientific">Comamonas kerstersii</name>
    <dbReference type="NCBI Taxonomy" id="225992"/>
    <lineage>
        <taxon>Bacteria</taxon>
        <taxon>Pseudomonadati</taxon>
        <taxon>Pseudomonadota</taxon>
        <taxon>Betaproteobacteria</taxon>
        <taxon>Burkholderiales</taxon>
        <taxon>Comamonadaceae</taxon>
        <taxon>Comamonas</taxon>
    </lineage>
</organism>
<sequence length="404" mass="41615">MAQKHRTHPLAAAASAIALCSAGAGNLALAACSFALEGTAIGEDIGGGRHLVQCTPAGKFLPADGRAMDVASWYIDAELAAQVIARHAARGQPSVIDYEHQTLHKEKNGQPAPAAGWLHRLRWVEGRGLFGEVEWTDEAKALIAAKQYRYFSPVFEYSQPEGHVLAIHMGAVTNHPGLHGLEPLSLLAAATAAFLPAPQEQTTMNPLLAAVLAAFGLPNTTDEKGAVAALTAVGSIKDLQTKAAAGEAATQVATAACTALSLPADAKAETVIAALTAAVATGKPNPAEYAPVAALTALQTQLAALTAKQQEAEIDALIQPALADGRLQPTMEPWARELGQTNMTALTSYLATAQPIAALTGTQTQGKQPENTAKGAHGLDASEVAVCSAMGINPEDFAKSKAAA</sequence>
<evidence type="ECO:0000313" key="3">
    <source>
        <dbReference type="Proteomes" id="UP000242792"/>
    </source>
</evidence>
<dbReference type="AlphaFoldDB" id="A0A1V0BGV3"/>
<feature type="chain" id="PRO_5012369314" description="Protease (I) and scaffold (Z) protein" evidence="1">
    <location>
        <begin position="31"/>
        <end position="404"/>
    </location>
</feature>
<evidence type="ECO:0000256" key="1">
    <source>
        <dbReference type="SAM" id="SignalP"/>
    </source>
</evidence>